<dbReference type="Pfam" id="PF00356">
    <property type="entry name" value="LacI"/>
    <property type="match status" value="1"/>
</dbReference>
<dbReference type="PROSITE" id="PS50943">
    <property type="entry name" value="HTH_CROC1"/>
    <property type="match status" value="1"/>
</dbReference>
<dbReference type="SMART" id="SM00354">
    <property type="entry name" value="HTH_LACI"/>
    <property type="match status" value="1"/>
</dbReference>
<evidence type="ECO:0000259" key="4">
    <source>
        <dbReference type="PROSITE" id="PS50932"/>
    </source>
</evidence>
<feature type="domain" description="HTH lacI-type" evidence="4">
    <location>
        <begin position="33"/>
        <end position="87"/>
    </location>
</feature>
<dbReference type="PROSITE" id="PS00356">
    <property type="entry name" value="HTH_LACI_1"/>
    <property type="match status" value="1"/>
</dbReference>
<organism evidence="6 7">
    <name type="scientific">Nocardioides gansuensis</name>
    <dbReference type="NCBI Taxonomy" id="2138300"/>
    <lineage>
        <taxon>Bacteria</taxon>
        <taxon>Bacillati</taxon>
        <taxon>Actinomycetota</taxon>
        <taxon>Actinomycetes</taxon>
        <taxon>Propionibacteriales</taxon>
        <taxon>Nocardioidaceae</taxon>
        <taxon>Nocardioides</taxon>
    </lineage>
</organism>
<dbReference type="Proteomes" id="UP000246018">
    <property type="component" value="Unassembled WGS sequence"/>
</dbReference>
<dbReference type="AlphaFoldDB" id="A0A2T8F9W3"/>
<keyword evidence="2" id="KW-0238">DNA-binding</keyword>
<dbReference type="InterPro" id="IPR010982">
    <property type="entry name" value="Lambda_DNA-bd_dom_sf"/>
</dbReference>
<evidence type="ECO:0000256" key="3">
    <source>
        <dbReference type="ARBA" id="ARBA00023163"/>
    </source>
</evidence>
<dbReference type="GO" id="GO:0000976">
    <property type="term" value="F:transcription cis-regulatory region binding"/>
    <property type="evidence" value="ECO:0007669"/>
    <property type="project" value="TreeGrafter"/>
</dbReference>
<evidence type="ECO:0000313" key="6">
    <source>
        <dbReference type="EMBL" id="PVG82480.1"/>
    </source>
</evidence>
<keyword evidence="1" id="KW-0805">Transcription regulation</keyword>
<feature type="domain" description="HTH cro/C1-type" evidence="5">
    <location>
        <begin position="34"/>
        <end position="77"/>
    </location>
</feature>
<name>A0A2T8F9W3_9ACTN</name>
<dbReference type="SUPFAM" id="SSF53822">
    <property type="entry name" value="Periplasmic binding protein-like I"/>
    <property type="match status" value="1"/>
</dbReference>
<keyword evidence="7" id="KW-1185">Reference proteome</keyword>
<dbReference type="PROSITE" id="PS50932">
    <property type="entry name" value="HTH_LACI_2"/>
    <property type="match status" value="1"/>
</dbReference>
<dbReference type="InterPro" id="IPR046335">
    <property type="entry name" value="LacI/GalR-like_sensor"/>
</dbReference>
<dbReference type="InterPro" id="IPR000843">
    <property type="entry name" value="HTH_LacI"/>
</dbReference>
<dbReference type="CDD" id="cd01392">
    <property type="entry name" value="HTH_LacI"/>
    <property type="match status" value="1"/>
</dbReference>
<dbReference type="GO" id="GO:0003700">
    <property type="term" value="F:DNA-binding transcription factor activity"/>
    <property type="evidence" value="ECO:0007669"/>
    <property type="project" value="TreeGrafter"/>
</dbReference>
<sequence length="365" mass="39200">MLSTRLGTIKGVHVRSHVRSDGRITGHIPVSPPTLADVAELAGVSRQTVSNAVNNPDLLRADTLERVRRAIEDLGYSPNRAARNLRTRTSSLIGMRFAPAQEGTANAAIDRFVHSLVEASEVAGYHVLLFPGDDLDPVRGYDDLLRSTAVDAFVVTDTWLGNPQAAWLTDQRAPFVAFGRPWDDPGATHPWVDVDGAAGIRLATEHLFDQGHTRIAWIGWRKDSPLGEDRRSGWSTTMHAHGLPTTGLASRVEDTVQSGAEAAAVLLDESAPTAFVCASDTLAMGVLHTLWIRQLAPGRDIAVVGFDDSQVAQVFPGGLTSVRQPLEQAAVEVVKALEALLTHQPVENPGVLLKPTLALRGSSVV</sequence>
<dbReference type="PANTHER" id="PTHR30146">
    <property type="entry name" value="LACI-RELATED TRANSCRIPTIONAL REPRESSOR"/>
    <property type="match status" value="1"/>
</dbReference>
<evidence type="ECO:0000313" key="7">
    <source>
        <dbReference type="Proteomes" id="UP000246018"/>
    </source>
</evidence>
<dbReference type="Pfam" id="PF13377">
    <property type="entry name" value="Peripla_BP_3"/>
    <property type="match status" value="1"/>
</dbReference>
<reference evidence="6 7" key="1">
    <citation type="submission" date="2018-04" db="EMBL/GenBank/DDBJ databases">
        <title>Genome of Nocardioides gansuensis WSJ-1.</title>
        <authorList>
            <person name="Wu S."/>
            <person name="Wang G."/>
        </authorList>
    </citation>
    <scope>NUCLEOTIDE SEQUENCE [LARGE SCALE GENOMIC DNA]</scope>
    <source>
        <strain evidence="6 7">WSJ-1</strain>
    </source>
</reference>
<dbReference type="InterPro" id="IPR028082">
    <property type="entry name" value="Peripla_BP_I"/>
</dbReference>
<dbReference type="Gene3D" id="1.10.260.40">
    <property type="entry name" value="lambda repressor-like DNA-binding domains"/>
    <property type="match status" value="1"/>
</dbReference>
<gene>
    <name evidence="6" type="ORF">DDE18_13580</name>
</gene>
<proteinExistence type="predicted"/>
<dbReference type="EMBL" id="QDGZ01000005">
    <property type="protein sequence ID" value="PVG82480.1"/>
    <property type="molecule type" value="Genomic_DNA"/>
</dbReference>
<dbReference type="SUPFAM" id="SSF47413">
    <property type="entry name" value="lambda repressor-like DNA-binding domains"/>
    <property type="match status" value="1"/>
</dbReference>
<comment type="caution">
    <text evidence="6">The sequence shown here is derived from an EMBL/GenBank/DDBJ whole genome shotgun (WGS) entry which is preliminary data.</text>
</comment>
<dbReference type="OrthoDB" id="3430936at2"/>
<dbReference type="PANTHER" id="PTHR30146:SF109">
    <property type="entry name" value="HTH-TYPE TRANSCRIPTIONAL REGULATOR GALS"/>
    <property type="match status" value="1"/>
</dbReference>
<dbReference type="InterPro" id="IPR001387">
    <property type="entry name" value="Cro/C1-type_HTH"/>
</dbReference>
<dbReference type="Gene3D" id="3.40.50.2300">
    <property type="match status" value="2"/>
</dbReference>
<protein>
    <submittedName>
        <fullName evidence="6">LacI family transcriptional regulator</fullName>
    </submittedName>
</protein>
<evidence type="ECO:0000259" key="5">
    <source>
        <dbReference type="PROSITE" id="PS50943"/>
    </source>
</evidence>
<evidence type="ECO:0000256" key="1">
    <source>
        <dbReference type="ARBA" id="ARBA00023015"/>
    </source>
</evidence>
<accession>A0A2T8F9W3</accession>
<evidence type="ECO:0000256" key="2">
    <source>
        <dbReference type="ARBA" id="ARBA00023125"/>
    </source>
</evidence>
<keyword evidence="3" id="KW-0804">Transcription</keyword>